<reference evidence="1 2" key="1">
    <citation type="submission" date="2016-10" db="EMBL/GenBank/DDBJ databases">
        <authorList>
            <person name="de Groot N.N."/>
        </authorList>
    </citation>
    <scope>NUCLEOTIDE SEQUENCE [LARGE SCALE GENOMIC DNA]</scope>
    <source>
        <strain evidence="1 2">DSM 13305</strain>
    </source>
</reference>
<name>A0A1H8VCE5_9FIRM</name>
<evidence type="ECO:0000313" key="1">
    <source>
        <dbReference type="EMBL" id="SEP13075.1"/>
    </source>
</evidence>
<sequence>MLHSVLKQAFEQYVFDRVSDILSLASVTDAKYKKAVKESDAVLSQLMELARSLEAQQPELLLLIMEYEAVTTLEAGLAAEIIYREGFRDSCSLRQEFAALMQQTM</sequence>
<evidence type="ECO:0000313" key="2">
    <source>
        <dbReference type="Proteomes" id="UP000198847"/>
    </source>
</evidence>
<dbReference type="EMBL" id="FODY01000011">
    <property type="protein sequence ID" value="SEP13075.1"/>
    <property type="molecule type" value="Genomic_DNA"/>
</dbReference>
<organism evidence="1 2">
    <name type="scientific">Propionispora vibrioides</name>
    <dbReference type="NCBI Taxonomy" id="112903"/>
    <lineage>
        <taxon>Bacteria</taxon>
        <taxon>Bacillati</taxon>
        <taxon>Bacillota</taxon>
        <taxon>Negativicutes</taxon>
        <taxon>Selenomonadales</taxon>
        <taxon>Sporomusaceae</taxon>
        <taxon>Propionispora</taxon>
    </lineage>
</organism>
<keyword evidence="2" id="KW-1185">Reference proteome</keyword>
<accession>A0A1H8VCE5</accession>
<protein>
    <submittedName>
        <fullName evidence="1">Uncharacterized protein</fullName>
    </submittedName>
</protein>
<proteinExistence type="predicted"/>
<dbReference type="OrthoDB" id="1684056at2"/>
<dbReference type="RefSeq" id="WP_091746698.1">
    <property type="nucleotide sequence ID" value="NZ_FODY01000011.1"/>
</dbReference>
<dbReference type="Proteomes" id="UP000198847">
    <property type="component" value="Unassembled WGS sequence"/>
</dbReference>
<gene>
    <name evidence="1" type="ORF">SAMN04490178_1118</name>
</gene>
<dbReference type="AlphaFoldDB" id="A0A1H8VCE5"/>